<organism evidence="2 3">
    <name type="scientific">Spirosoma flavum</name>
    <dbReference type="NCBI Taxonomy" id="2048557"/>
    <lineage>
        <taxon>Bacteria</taxon>
        <taxon>Pseudomonadati</taxon>
        <taxon>Bacteroidota</taxon>
        <taxon>Cytophagia</taxon>
        <taxon>Cytophagales</taxon>
        <taxon>Cytophagaceae</taxon>
        <taxon>Spirosoma</taxon>
    </lineage>
</organism>
<keyword evidence="3" id="KW-1185">Reference proteome</keyword>
<protein>
    <submittedName>
        <fullName evidence="2">Fasciclin domain-containing protein</fullName>
    </submittedName>
</protein>
<evidence type="ECO:0000313" key="2">
    <source>
        <dbReference type="EMBL" id="MFD2937430.1"/>
    </source>
</evidence>
<evidence type="ECO:0000313" key="3">
    <source>
        <dbReference type="Proteomes" id="UP001597512"/>
    </source>
</evidence>
<dbReference type="PROSITE" id="PS50213">
    <property type="entry name" value="FAS1"/>
    <property type="match status" value="1"/>
</dbReference>
<dbReference type="SUPFAM" id="SSF82153">
    <property type="entry name" value="FAS1 domain"/>
    <property type="match status" value="1"/>
</dbReference>
<feature type="domain" description="FAS1" evidence="1">
    <location>
        <begin position="1"/>
        <end position="132"/>
    </location>
</feature>
<dbReference type="PANTHER" id="PTHR10900">
    <property type="entry name" value="PERIOSTIN-RELATED"/>
    <property type="match status" value="1"/>
</dbReference>
<dbReference type="InterPro" id="IPR050904">
    <property type="entry name" value="Adhesion/Biosynth-related"/>
</dbReference>
<dbReference type="Proteomes" id="UP001597512">
    <property type="component" value="Unassembled WGS sequence"/>
</dbReference>
<evidence type="ECO:0000259" key="1">
    <source>
        <dbReference type="PROSITE" id="PS50213"/>
    </source>
</evidence>
<name>A0ABW6AT70_9BACT</name>
<dbReference type="Gene3D" id="2.30.180.10">
    <property type="entry name" value="FAS1 domain"/>
    <property type="match status" value="1"/>
</dbReference>
<reference evidence="3" key="1">
    <citation type="journal article" date="2019" name="Int. J. Syst. Evol. Microbiol.">
        <title>The Global Catalogue of Microorganisms (GCM) 10K type strain sequencing project: providing services to taxonomists for standard genome sequencing and annotation.</title>
        <authorList>
            <consortium name="The Broad Institute Genomics Platform"/>
            <consortium name="The Broad Institute Genome Sequencing Center for Infectious Disease"/>
            <person name="Wu L."/>
            <person name="Ma J."/>
        </authorList>
    </citation>
    <scope>NUCLEOTIDE SEQUENCE [LARGE SCALE GENOMIC DNA]</scope>
    <source>
        <strain evidence="3">KCTC 52490</strain>
    </source>
</reference>
<accession>A0ABW6AT70</accession>
<proteinExistence type="predicted"/>
<sequence>MNIVETAVSNGSFNTLVAAVKAAGLVETLSGTGPFTVFAPVDAAFAALPAGTVDTLVLPESKATLTGILTYHVVAGKVMSSDLTDGMTATTVNGQPLTIHLIDGKVMVNGAEVIIADVDTDNGVVHAINAVLMPA</sequence>
<gene>
    <name evidence="2" type="ORF">ACFS25_26900</name>
</gene>
<dbReference type="InterPro" id="IPR000782">
    <property type="entry name" value="FAS1_domain"/>
</dbReference>
<dbReference type="PANTHER" id="PTHR10900:SF77">
    <property type="entry name" value="FI19380P1"/>
    <property type="match status" value="1"/>
</dbReference>
<dbReference type="Pfam" id="PF02469">
    <property type="entry name" value="Fasciclin"/>
    <property type="match status" value="1"/>
</dbReference>
<comment type="caution">
    <text evidence="2">The sequence shown here is derived from an EMBL/GenBank/DDBJ whole genome shotgun (WGS) entry which is preliminary data.</text>
</comment>
<dbReference type="SMART" id="SM00554">
    <property type="entry name" value="FAS1"/>
    <property type="match status" value="1"/>
</dbReference>
<dbReference type="RefSeq" id="WP_381507475.1">
    <property type="nucleotide sequence ID" value="NZ_JBHUOM010000028.1"/>
</dbReference>
<dbReference type="EMBL" id="JBHUOM010000028">
    <property type="protein sequence ID" value="MFD2937430.1"/>
    <property type="molecule type" value="Genomic_DNA"/>
</dbReference>
<dbReference type="InterPro" id="IPR036378">
    <property type="entry name" value="FAS1_dom_sf"/>
</dbReference>